<evidence type="ECO:0000313" key="2">
    <source>
        <dbReference type="EMBL" id="KAL3428218.1"/>
    </source>
</evidence>
<comment type="caution">
    <text evidence="2">The sequence shown here is derived from an EMBL/GenBank/DDBJ whole genome shotgun (WGS) entry which is preliminary data.</text>
</comment>
<dbReference type="EMBL" id="JBFCZG010000001">
    <property type="protein sequence ID" value="KAL3428218.1"/>
    <property type="molecule type" value="Genomic_DNA"/>
</dbReference>
<reference evidence="2 3" key="1">
    <citation type="submission" date="2024-06" db="EMBL/GenBank/DDBJ databases">
        <title>Complete genome of Phlyctema vagabunda strain 19-DSS-EL-015.</title>
        <authorList>
            <person name="Fiorenzani C."/>
        </authorList>
    </citation>
    <scope>NUCLEOTIDE SEQUENCE [LARGE SCALE GENOMIC DNA]</scope>
    <source>
        <strain evidence="2 3">19-DSS-EL-015</strain>
    </source>
</reference>
<keyword evidence="3" id="KW-1185">Reference proteome</keyword>
<feature type="compositionally biased region" description="Polar residues" evidence="1">
    <location>
        <begin position="24"/>
        <end position="38"/>
    </location>
</feature>
<feature type="compositionally biased region" description="Low complexity" evidence="1">
    <location>
        <begin position="12"/>
        <end position="23"/>
    </location>
</feature>
<name>A0ABR4PXX3_9HELO</name>
<feature type="compositionally biased region" description="Low complexity" evidence="1">
    <location>
        <begin position="40"/>
        <end position="58"/>
    </location>
</feature>
<feature type="compositionally biased region" description="Low complexity" evidence="1">
    <location>
        <begin position="135"/>
        <end position="149"/>
    </location>
</feature>
<sequence length="349" mass="37948">MGSFSQTRSPVLALPPQLAPQSSFNMEPNPSLFSSPFGANSLNPSPPSSSWSMQNSTSHAPSSAAGRKRSRDEAAENLVDDEYFPNLKAAPLPPPIENEEEWEYGEGMTLIKPNANYVMSAENQSGTWVEEKVEPQQSPTPAQSPQRPTIRPHKSQRLNLTASDVVDDLNLSSNRLVAPLSSTTANGLNSNGGPSEPTVDDFTRHLGIGWSSISADSDIQAAARGWTKFIENHFPVTDVKIRLQSRGLASYLVEASEGYFLFGEDLKQGRLVSRDLSKTWENLRANPPIFDGDAILEAGESPKAINGGGMESFTMTTTNALQQAAGNWNHEPKPQALQSQSFEVEMDMS</sequence>
<proteinExistence type="predicted"/>
<dbReference type="Proteomes" id="UP001629113">
    <property type="component" value="Unassembled WGS sequence"/>
</dbReference>
<feature type="region of interest" description="Disordered" evidence="1">
    <location>
        <begin position="330"/>
        <end position="349"/>
    </location>
</feature>
<organism evidence="2 3">
    <name type="scientific">Phlyctema vagabunda</name>
    <dbReference type="NCBI Taxonomy" id="108571"/>
    <lineage>
        <taxon>Eukaryota</taxon>
        <taxon>Fungi</taxon>
        <taxon>Dikarya</taxon>
        <taxon>Ascomycota</taxon>
        <taxon>Pezizomycotina</taxon>
        <taxon>Leotiomycetes</taxon>
        <taxon>Helotiales</taxon>
        <taxon>Dermateaceae</taxon>
        <taxon>Phlyctema</taxon>
    </lineage>
</organism>
<accession>A0ABR4PXX3</accession>
<gene>
    <name evidence="2" type="ORF">PVAG01_01727</name>
</gene>
<feature type="region of interest" description="Disordered" evidence="1">
    <location>
        <begin position="126"/>
        <end position="156"/>
    </location>
</feature>
<feature type="region of interest" description="Disordered" evidence="1">
    <location>
        <begin position="1"/>
        <end position="94"/>
    </location>
</feature>
<protein>
    <submittedName>
        <fullName evidence="2">Uncharacterized protein</fullName>
    </submittedName>
</protein>
<evidence type="ECO:0000313" key="3">
    <source>
        <dbReference type="Proteomes" id="UP001629113"/>
    </source>
</evidence>
<evidence type="ECO:0000256" key="1">
    <source>
        <dbReference type="SAM" id="MobiDB-lite"/>
    </source>
</evidence>